<sequence length="319" mass="35847">MRSDPLEVACDESGFSGSNLLDPRDPVITHAAVHLDTAEATRVVQAIRARFRYSPREYKANQLLRRIQRPVLEWLLEPGGPLHGRATVHLTDKTFFVVSRLVDYLLGEPSYAAGTSLDRALHQTALHLHLQGPVEFGADRWVDFLKVFASMMRTKRHRIINRPAVDRFFRTLEGLRSDAVDLDPFRRARPQVEAVLTELLDDRAPVPPALEPLLPALVETTLHWTSNGQSVVLVHDEQSALTRHRIARIQQVLNTHQCIALQAVVRVDSRTDPRVQLADLLAGTARRLAITPAADELIGLLTPYVIPTPLWPFPTVTNR</sequence>
<dbReference type="EMBL" id="SNWQ01000012">
    <property type="protein sequence ID" value="TDO45726.1"/>
    <property type="molecule type" value="Genomic_DNA"/>
</dbReference>
<evidence type="ECO:0000313" key="1">
    <source>
        <dbReference type="EMBL" id="TDO45726.1"/>
    </source>
</evidence>
<dbReference type="AlphaFoldDB" id="A0A4R6KBP8"/>
<keyword evidence="2" id="KW-1185">Reference proteome</keyword>
<dbReference type="InterPro" id="IPR024524">
    <property type="entry name" value="DUF3800"/>
</dbReference>
<dbReference type="OrthoDB" id="5521286at2"/>
<name>A0A4R6KBP8_9ACTN</name>
<dbReference type="RefSeq" id="WP_133802363.1">
    <property type="nucleotide sequence ID" value="NZ_SNWQ01000012.1"/>
</dbReference>
<dbReference type="Pfam" id="PF12686">
    <property type="entry name" value="DUF3800"/>
    <property type="match status" value="1"/>
</dbReference>
<dbReference type="Proteomes" id="UP000295388">
    <property type="component" value="Unassembled WGS sequence"/>
</dbReference>
<reference evidence="1 2" key="1">
    <citation type="submission" date="2019-03" db="EMBL/GenBank/DDBJ databases">
        <title>Genomic Encyclopedia of Type Strains, Phase III (KMG-III): the genomes of soil and plant-associated and newly described type strains.</title>
        <authorList>
            <person name="Whitman W."/>
        </authorList>
    </citation>
    <scope>NUCLEOTIDE SEQUENCE [LARGE SCALE GENOMIC DNA]</scope>
    <source>
        <strain evidence="1 2">VKM Ac-2527</strain>
    </source>
</reference>
<protein>
    <submittedName>
        <fullName evidence="1">Uncharacterized protein DUF3800</fullName>
    </submittedName>
</protein>
<comment type="caution">
    <text evidence="1">The sequence shown here is derived from an EMBL/GenBank/DDBJ whole genome shotgun (WGS) entry which is preliminary data.</text>
</comment>
<evidence type="ECO:0000313" key="2">
    <source>
        <dbReference type="Proteomes" id="UP000295388"/>
    </source>
</evidence>
<organism evidence="1 2">
    <name type="scientific">Kribbella caucasensis</name>
    <dbReference type="NCBI Taxonomy" id="2512215"/>
    <lineage>
        <taxon>Bacteria</taxon>
        <taxon>Bacillati</taxon>
        <taxon>Actinomycetota</taxon>
        <taxon>Actinomycetes</taxon>
        <taxon>Propionibacteriales</taxon>
        <taxon>Kribbellaceae</taxon>
        <taxon>Kribbella</taxon>
    </lineage>
</organism>
<proteinExistence type="predicted"/>
<accession>A0A4R6KBP8</accession>
<gene>
    <name evidence="1" type="ORF">EV643_11250</name>
</gene>